<evidence type="ECO:0000256" key="1">
    <source>
        <dbReference type="ARBA" id="ARBA00001255"/>
    </source>
</evidence>
<dbReference type="STRING" id="112498.A0A2D3UPV5"/>
<dbReference type="Gene3D" id="3.20.20.70">
    <property type="entry name" value="Aldolase class I"/>
    <property type="match status" value="1"/>
</dbReference>
<dbReference type="CDD" id="cd04081">
    <property type="entry name" value="CBM35_galactosidase-like"/>
    <property type="match status" value="1"/>
</dbReference>
<dbReference type="GO" id="GO:0005975">
    <property type="term" value="P:carbohydrate metabolic process"/>
    <property type="evidence" value="ECO:0007669"/>
    <property type="project" value="InterPro"/>
</dbReference>
<dbReference type="OrthoDB" id="5795902at2759"/>
<comment type="similarity">
    <text evidence="2 7">Belongs to the glycosyl hydrolase 27 family.</text>
</comment>
<dbReference type="Gene3D" id="2.60.120.260">
    <property type="entry name" value="Galactose-binding domain-like"/>
    <property type="match status" value="1"/>
</dbReference>
<dbReference type="InterPro" id="IPR013785">
    <property type="entry name" value="Aldolase_TIM"/>
</dbReference>
<keyword evidence="11" id="KW-1185">Reference proteome</keyword>
<evidence type="ECO:0000256" key="7">
    <source>
        <dbReference type="RuleBase" id="RU361168"/>
    </source>
</evidence>
<dbReference type="InterPro" id="IPR002241">
    <property type="entry name" value="Glyco_hydro_27"/>
</dbReference>
<keyword evidence="4 8" id="KW-0732">Signal</keyword>
<evidence type="ECO:0000256" key="3">
    <source>
        <dbReference type="ARBA" id="ARBA00012755"/>
    </source>
</evidence>
<evidence type="ECO:0000313" key="11">
    <source>
        <dbReference type="Proteomes" id="UP000225277"/>
    </source>
</evidence>
<dbReference type="GO" id="GO:0004557">
    <property type="term" value="F:alpha-galactosidase activity"/>
    <property type="evidence" value="ECO:0007669"/>
    <property type="project" value="UniProtKB-EC"/>
</dbReference>
<name>A0A2D3UPV5_9PEZI</name>
<dbReference type="InterPro" id="IPR041233">
    <property type="entry name" value="Melibiase_C"/>
</dbReference>
<dbReference type="Pfam" id="PF16499">
    <property type="entry name" value="Melibiase_2"/>
    <property type="match status" value="1"/>
</dbReference>
<protein>
    <recommendedName>
        <fullName evidence="3 7">Alpha-galactosidase</fullName>
        <ecNumber evidence="3 7">3.2.1.22</ecNumber>
    </recommendedName>
    <alternativeName>
        <fullName evidence="7">Melibiase</fullName>
    </alternativeName>
</protein>
<evidence type="ECO:0000256" key="5">
    <source>
        <dbReference type="ARBA" id="ARBA00022801"/>
    </source>
</evidence>
<evidence type="ECO:0000256" key="8">
    <source>
        <dbReference type="SAM" id="SignalP"/>
    </source>
</evidence>
<feature type="chain" id="PRO_5013716460" description="Alpha-galactosidase" evidence="8">
    <location>
        <begin position="20"/>
        <end position="549"/>
    </location>
</feature>
<proteinExistence type="inferred from homology"/>
<keyword evidence="5 7" id="KW-0378">Hydrolase</keyword>
<evidence type="ECO:0000256" key="2">
    <source>
        <dbReference type="ARBA" id="ARBA00009743"/>
    </source>
</evidence>
<sequence length="549" mass="59391">MIPKSFVSVLSFTIPAAFALDNGFGRTPVLGFNTYNDIACSPNQTYISATLDAFKTKGLLAAGYKYFQLDCGWQGFERQANGSITYDASVFPQGIAPLSKKARDLGYQWSMYTDQGVNSCDTIPGRPGSLGFEEQDAAQFAAWNVAYMKIDNCYIEAGQNAPKDPRTDFPSRFGKISTALQNVGIKGISICQWGTPYASPTGLEGPSQWTAPISNGYRLSDDIIDSWQNIERIYNQAIHIILLGRSGPGRFADMDLLEVGNAGLSSIEQASHFAIWAMFKSPLMVSTAVPTMSDATVAILSNRNLLSINQDPLGEPVKLVQRFTNDRDVFVGNLSNGDKAVLVVDHSNTTRTMTIDFKTLGIRLANVKDAWTGQTQADSRTYSARVGAHGNIALRLSNVRLQTVTEPKLTWIEAESGTLSGNANKQSCTGCSGSSKVGNVGKDGTLTLSGIKTSQSTQDVRFDYINCEINYTFAMTGRNARGASITVNGGVGQSVLFPITGYNWDRDVTKSYLVRLAGFKTSGTNTISITGLSEDTTYAPDFDRIGVVA</sequence>
<dbReference type="GeneID" id="35597144"/>
<dbReference type="PANTHER" id="PTHR11452:SF75">
    <property type="entry name" value="ALPHA-GALACTOSIDASE MEL1"/>
    <property type="match status" value="1"/>
</dbReference>
<dbReference type="AlphaFoldDB" id="A0A2D3UPV5"/>
<dbReference type="SUPFAM" id="SSF51445">
    <property type="entry name" value="(Trans)glycosidases"/>
    <property type="match status" value="1"/>
</dbReference>
<dbReference type="EC" id="3.2.1.22" evidence="3 7"/>
<evidence type="ECO:0000313" key="10">
    <source>
        <dbReference type="EMBL" id="CZT16078.1"/>
    </source>
</evidence>
<dbReference type="Gene3D" id="2.60.40.1180">
    <property type="entry name" value="Golgi alpha-mannosidase II"/>
    <property type="match status" value="1"/>
</dbReference>
<keyword evidence="6 7" id="KW-0326">Glycosidase</keyword>
<dbReference type="PRINTS" id="PR00740">
    <property type="entry name" value="GLHYDRLASE27"/>
</dbReference>
<dbReference type="InterPro" id="IPR017853">
    <property type="entry name" value="GH"/>
</dbReference>
<accession>A0A2D3UPV5</accession>
<dbReference type="PANTHER" id="PTHR11452">
    <property type="entry name" value="ALPHA-GALACTOSIDASE/ALPHA-N-ACETYLGALACTOSAMINIDASE"/>
    <property type="match status" value="1"/>
</dbReference>
<dbReference type="EMBL" id="FJUY01000002">
    <property type="protein sequence ID" value="CZT16078.1"/>
    <property type="molecule type" value="Genomic_DNA"/>
</dbReference>
<gene>
    <name evidence="10" type="ORF">RCC_01918</name>
</gene>
<reference evidence="10 11" key="1">
    <citation type="submission" date="2016-03" db="EMBL/GenBank/DDBJ databases">
        <authorList>
            <person name="Ploux O."/>
        </authorList>
    </citation>
    <scope>NUCLEOTIDE SEQUENCE [LARGE SCALE GENOMIC DNA]</scope>
    <source>
        <strain evidence="10 11">URUG2</strain>
    </source>
</reference>
<dbReference type="InterPro" id="IPR013780">
    <property type="entry name" value="Glyco_hydro_b"/>
</dbReference>
<dbReference type="RefSeq" id="XP_023622971.1">
    <property type="nucleotide sequence ID" value="XM_023767203.1"/>
</dbReference>
<comment type="catalytic activity">
    <reaction evidence="1 7">
        <text>Hydrolysis of terminal, non-reducing alpha-D-galactose residues in alpha-D-galactosides, including galactose oligosaccharides, galactomannans and galactolipids.</text>
        <dbReference type="EC" id="3.2.1.22"/>
    </reaction>
</comment>
<dbReference type="Proteomes" id="UP000225277">
    <property type="component" value="Unassembled WGS sequence"/>
</dbReference>
<evidence type="ECO:0000259" key="9">
    <source>
        <dbReference type="Pfam" id="PF17801"/>
    </source>
</evidence>
<dbReference type="SUPFAM" id="SSF51011">
    <property type="entry name" value="Glycosyl hydrolase domain"/>
    <property type="match status" value="1"/>
</dbReference>
<dbReference type="CDD" id="cd14792">
    <property type="entry name" value="GH27"/>
    <property type="match status" value="1"/>
</dbReference>
<feature type="domain" description="Alpha galactosidase C-terminal" evidence="9">
    <location>
        <begin position="325"/>
        <end position="396"/>
    </location>
</feature>
<organism evidence="10 11">
    <name type="scientific">Ramularia collo-cygni</name>
    <dbReference type="NCBI Taxonomy" id="112498"/>
    <lineage>
        <taxon>Eukaryota</taxon>
        <taxon>Fungi</taxon>
        <taxon>Dikarya</taxon>
        <taxon>Ascomycota</taxon>
        <taxon>Pezizomycotina</taxon>
        <taxon>Dothideomycetes</taxon>
        <taxon>Dothideomycetidae</taxon>
        <taxon>Mycosphaerellales</taxon>
        <taxon>Mycosphaerellaceae</taxon>
        <taxon>Ramularia</taxon>
    </lineage>
</organism>
<evidence type="ECO:0000256" key="4">
    <source>
        <dbReference type="ARBA" id="ARBA00022729"/>
    </source>
</evidence>
<evidence type="ECO:0000256" key="6">
    <source>
        <dbReference type="ARBA" id="ARBA00023295"/>
    </source>
</evidence>
<feature type="signal peptide" evidence="8">
    <location>
        <begin position="1"/>
        <end position="19"/>
    </location>
</feature>
<keyword evidence="7" id="KW-1015">Disulfide bond</keyword>
<dbReference type="Pfam" id="PF17801">
    <property type="entry name" value="Melibiase_C"/>
    <property type="match status" value="1"/>
</dbReference>